<dbReference type="PANTHER" id="PTHR22550">
    <property type="entry name" value="SPORE GERMINATION PROTEIN"/>
    <property type="match status" value="1"/>
</dbReference>
<feature type="transmembrane region" description="Helical" evidence="4">
    <location>
        <begin position="287"/>
        <end position="309"/>
    </location>
</feature>
<organism evidence="5 6">
    <name type="scientific">Clostridium malenominatum</name>
    <dbReference type="NCBI Taxonomy" id="1539"/>
    <lineage>
        <taxon>Bacteria</taxon>
        <taxon>Bacillati</taxon>
        <taxon>Bacillota</taxon>
        <taxon>Clostridia</taxon>
        <taxon>Eubacteriales</taxon>
        <taxon>Clostridiaceae</taxon>
        <taxon>Clostridium</taxon>
    </lineage>
</organism>
<dbReference type="PANTHER" id="PTHR22550:SF16">
    <property type="entry name" value="SPORE GERMINATION PROTEIN"/>
    <property type="match status" value="1"/>
</dbReference>
<gene>
    <name evidence="5" type="ORF">GCM10008905_19950</name>
</gene>
<keyword evidence="2 4" id="KW-0472">Membrane</keyword>
<evidence type="ECO:0000313" key="6">
    <source>
        <dbReference type="Proteomes" id="UP001500339"/>
    </source>
</evidence>
<keyword evidence="4" id="KW-0812">Transmembrane</keyword>
<sequence>MSNILQENIDFILQEIGTKSPVEIKNFYIGKSSSFLNCAIIYKNALIDRNILDRDVLNPLMLHVDIDLTPGENTPDFICKKYIPMCSTVVEKDINKAIEEIKSGKTVILIDQIQSFIIVNTVGGEYRSIEDSINETAVRGPREAFVERLETNLSILRRNIKDKNLVVESFVVGRRSQTSLSVVYIDDIADKDIVNEVIRKINLIDVDYVTDTGMMGQYMEDNKYSIFPQFYTTERPDVVEANLMEGRIAILLNGTPYVMTVPSLFIEFIQGVEDYYTRPLVASFGRLVRFIAIFIIITFPPLYLSVISYNVELIPTNFINPIVQFRKGIALTPFLEILAMELMVEFLREGGLRLPSKIAQTLSIVGGIIIGNTAVQSKIVSPTTLLVVGATVIATFLIPNYQMSLAIRLIRFPMLIFANMAGLLGIVAGWYIILVHLYSLKSFGVPYLSFNKNDMEDTFVRYPLYNMKKRPEAIPNDNPRRKGNFMKKMVKKNE</sequence>
<evidence type="ECO:0000256" key="1">
    <source>
        <dbReference type="ARBA" id="ARBA00005278"/>
    </source>
</evidence>
<comment type="similarity">
    <text evidence="1">Belongs to the GerABKA family.</text>
</comment>
<dbReference type="Proteomes" id="UP001500339">
    <property type="component" value="Unassembled WGS sequence"/>
</dbReference>
<accession>A0ABN1J0F6</accession>
<feature type="region of interest" description="Disordered" evidence="3">
    <location>
        <begin position="473"/>
        <end position="494"/>
    </location>
</feature>
<dbReference type="EMBL" id="BAAACF010000001">
    <property type="protein sequence ID" value="GAA0725127.1"/>
    <property type="molecule type" value="Genomic_DNA"/>
</dbReference>
<evidence type="ECO:0000256" key="3">
    <source>
        <dbReference type="SAM" id="MobiDB-lite"/>
    </source>
</evidence>
<dbReference type="InterPro" id="IPR004995">
    <property type="entry name" value="Spore_Ger"/>
</dbReference>
<keyword evidence="6" id="KW-1185">Reference proteome</keyword>
<evidence type="ECO:0000256" key="2">
    <source>
        <dbReference type="ARBA" id="ARBA00023136"/>
    </source>
</evidence>
<keyword evidence="4" id="KW-1133">Transmembrane helix</keyword>
<evidence type="ECO:0000256" key="4">
    <source>
        <dbReference type="SAM" id="Phobius"/>
    </source>
</evidence>
<name>A0ABN1J0F6_9CLOT</name>
<feature type="transmembrane region" description="Helical" evidence="4">
    <location>
        <begin position="415"/>
        <end position="438"/>
    </location>
</feature>
<dbReference type="PIRSF" id="PIRSF005690">
    <property type="entry name" value="GerBA"/>
    <property type="match status" value="1"/>
</dbReference>
<feature type="transmembrane region" description="Helical" evidence="4">
    <location>
        <begin position="385"/>
        <end position="403"/>
    </location>
</feature>
<comment type="caution">
    <text evidence="5">The sequence shown here is derived from an EMBL/GenBank/DDBJ whole genome shotgun (WGS) entry which is preliminary data.</text>
</comment>
<proteinExistence type="inferred from homology"/>
<feature type="compositionally biased region" description="Basic residues" evidence="3">
    <location>
        <begin position="481"/>
        <end position="494"/>
    </location>
</feature>
<evidence type="ECO:0000313" key="5">
    <source>
        <dbReference type="EMBL" id="GAA0725127.1"/>
    </source>
</evidence>
<dbReference type="InterPro" id="IPR050768">
    <property type="entry name" value="UPF0353/GerABKA_families"/>
</dbReference>
<dbReference type="RefSeq" id="WP_425544634.1">
    <property type="nucleotide sequence ID" value="NZ_BAAACF010000001.1"/>
</dbReference>
<protein>
    <submittedName>
        <fullName evidence="5">Spore germination protein</fullName>
    </submittedName>
</protein>
<reference evidence="5 6" key="1">
    <citation type="journal article" date="2019" name="Int. J. Syst. Evol. Microbiol.">
        <title>The Global Catalogue of Microorganisms (GCM) 10K type strain sequencing project: providing services to taxonomists for standard genome sequencing and annotation.</title>
        <authorList>
            <consortium name="The Broad Institute Genomics Platform"/>
            <consortium name="The Broad Institute Genome Sequencing Center for Infectious Disease"/>
            <person name="Wu L."/>
            <person name="Ma J."/>
        </authorList>
    </citation>
    <scope>NUCLEOTIDE SEQUENCE [LARGE SCALE GENOMIC DNA]</scope>
    <source>
        <strain evidence="5 6">JCM 1405</strain>
    </source>
</reference>
<dbReference type="Pfam" id="PF03323">
    <property type="entry name" value="GerA"/>
    <property type="match status" value="1"/>
</dbReference>